<dbReference type="Proteomes" id="UP000516148">
    <property type="component" value="Chromosome"/>
</dbReference>
<feature type="binding site" evidence="2">
    <location>
        <position position="332"/>
    </location>
    <ligand>
        <name>FAD</name>
        <dbReference type="ChEBI" id="CHEBI:57692"/>
    </ligand>
</feature>
<dbReference type="InterPro" id="IPR036188">
    <property type="entry name" value="FAD/NAD-bd_sf"/>
</dbReference>
<protein>
    <submittedName>
        <fullName evidence="4">Tryptophan 7-halogenase</fullName>
    </submittedName>
</protein>
<feature type="binding site" evidence="2">
    <location>
        <position position="345"/>
    </location>
    <ligand>
        <name>FAD</name>
        <dbReference type="ChEBI" id="CHEBI:57692"/>
    </ligand>
</feature>
<reference evidence="4 5" key="1">
    <citation type="submission" date="2020-09" db="EMBL/GenBank/DDBJ databases">
        <title>Sphingomonas sp., a new species isolated from pork steak.</title>
        <authorList>
            <person name="Heidler von Heilborn D."/>
        </authorList>
    </citation>
    <scope>NUCLEOTIDE SEQUENCE [LARGE SCALE GENOMIC DNA]</scope>
    <source>
        <strain evidence="5">S8-3T</strain>
    </source>
</reference>
<dbReference type="Gene3D" id="3.50.50.60">
    <property type="entry name" value="FAD/NAD(P)-binding domain"/>
    <property type="match status" value="1"/>
</dbReference>
<dbReference type="InterPro" id="IPR050816">
    <property type="entry name" value="Flavin-dep_Halogenase_NPB"/>
</dbReference>
<feature type="transmembrane region" description="Helical" evidence="3">
    <location>
        <begin position="7"/>
        <end position="26"/>
    </location>
</feature>
<keyword evidence="2" id="KW-0285">Flavoprotein</keyword>
<feature type="binding site" evidence="2">
    <location>
        <position position="78"/>
    </location>
    <ligand>
        <name>7-chloro-L-tryptophan</name>
        <dbReference type="ChEBI" id="CHEBI:58713"/>
    </ligand>
</feature>
<dbReference type="KEGG" id="spap:H3Z74_12390"/>
<gene>
    <name evidence="4" type="ORF">H3Z74_12390</name>
</gene>
<dbReference type="PANTHER" id="PTHR43747">
    <property type="entry name" value="FAD-BINDING PROTEIN"/>
    <property type="match status" value="1"/>
</dbReference>
<evidence type="ECO:0000256" key="3">
    <source>
        <dbReference type="SAM" id="Phobius"/>
    </source>
</evidence>
<dbReference type="PANTHER" id="PTHR43747:SF4">
    <property type="entry name" value="FLAVIN-DEPENDENT TRYPTOPHAN HALOGENASE"/>
    <property type="match status" value="1"/>
</dbReference>
<name>A0A7H0LD73_9SPHN</name>
<feature type="active site" evidence="1">
    <location>
        <position position="78"/>
    </location>
</feature>
<dbReference type="InterPro" id="IPR006905">
    <property type="entry name" value="Flavin_halogenase"/>
</dbReference>
<feature type="binding site" evidence="2">
    <location>
        <begin position="12"/>
        <end position="15"/>
    </location>
    <ligand>
        <name>FAD</name>
        <dbReference type="ChEBI" id="CHEBI:57692"/>
    </ligand>
</feature>
<keyword evidence="3" id="KW-0812">Transmembrane</keyword>
<accession>A0A7H0LD73</accession>
<evidence type="ECO:0000313" key="5">
    <source>
        <dbReference type="Proteomes" id="UP000516148"/>
    </source>
</evidence>
<organism evidence="4 5">
    <name type="scientific">Sphingomonas alpina</name>
    <dbReference type="NCBI Taxonomy" id="653931"/>
    <lineage>
        <taxon>Bacteria</taxon>
        <taxon>Pseudomonadati</taxon>
        <taxon>Pseudomonadota</taxon>
        <taxon>Alphaproteobacteria</taxon>
        <taxon>Sphingomonadales</taxon>
        <taxon>Sphingomonadaceae</taxon>
        <taxon>Sphingomonas</taxon>
    </lineage>
</organism>
<dbReference type="RefSeq" id="WP_187759975.1">
    <property type="nucleotide sequence ID" value="NZ_CP061038.1"/>
</dbReference>
<dbReference type="PIRSF" id="PIRSF011396">
    <property type="entry name" value="Trp_halogenase"/>
    <property type="match status" value="1"/>
</dbReference>
<dbReference type="GO" id="GO:0000166">
    <property type="term" value="F:nucleotide binding"/>
    <property type="evidence" value="ECO:0007669"/>
    <property type="project" value="UniProtKB-KW"/>
</dbReference>
<evidence type="ECO:0000256" key="2">
    <source>
        <dbReference type="PIRSR" id="PIRSR011396-2"/>
    </source>
</evidence>
<dbReference type="Pfam" id="PF04820">
    <property type="entry name" value="Trp_halogenase"/>
    <property type="match status" value="1"/>
</dbReference>
<keyword evidence="2" id="KW-0274">FAD</keyword>
<keyword evidence="3" id="KW-0472">Membrane</keyword>
<sequence length="499" mass="54953">MTATQRIVIVGGGTAGWMAAALFARFRPAPYAQITLVESDAIGTIGVGEATVPLIQHLNQVLGIHEPDFVAATQGTFKLGIEFVDWCRVGNRHFHGFGDYGEDIDGVPPHHHWLRLHAAGMPEPIEHWSMPWAAASRDRFAPPQAMNGAAAAFKHAYHFDAGLYAQLLRRHAEANGVTRIEGRIAQVLRDGESGDVTALNLDGGREIAGDVFIDCSGFVSLLLGRTLGVDFVDWTHWLPCDRAMAVGSARGGRFTPFTRSTARAAGWQWRIPLQHRSGNGMVYASRHLSDDEAAATLLANLDGAPLGDPRPLKFTTGRRARFWEHNVVAIGLAAGFMEPLESTSIQLIQTGLARLIELLPSGVIDPAIVTEYNRQTITEYERIRDFLIAHYCLTQRDEPLWQECRAMTLPDTLAHKLATWDASARVPLYDLESHQEPSWVAILTGQERLPRGWDATAGQTDATRLAALFAERRDALARAAEKMPPHDRFIERTCMAIAA</sequence>
<keyword evidence="3" id="KW-1133">Transmembrane helix</keyword>
<feature type="binding site" evidence="2">
    <location>
        <position position="341"/>
    </location>
    <ligand>
        <name>L-tryptophan</name>
        <dbReference type="ChEBI" id="CHEBI:57912"/>
    </ligand>
</feature>
<evidence type="ECO:0000256" key="1">
    <source>
        <dbReference type="PIRSR" id="PIRSR011396-1"/>
    </source>
</evidence>
<keyword evidence="5" id="KW-1185">Reference proteome</keyword>
<keyword evidence="2" id="KW-0547">Nucleotide-binding</keyword>
<evidence type="ECO:0000313" key="4">
    <source>
        <dbReference type="EMBL" id="QNQ07626.1"/>
    </source>
</evidence>
<proteinExistence type="predicted"/>
<dbReference type="GO" id="GO:0004497">
    <property type="term" value="F:monooxygenase activity"/>
    <property type="evidence" value="ECO:0007669"/>
    <property type="project" value="InterPro"/>
</dbReference>
<dbReference type="AlphaFoldDB" id="A0A7H0LD73"/>
<dbReference type="SUPFAM" id="SSF51905">
    <property type="entry name" value="FAD/NAD(P)-binding domain"/>
    <property type="match status" value="1"/>
</dbReference>
<dbReference type="EMBL" id="CP061038">
    <property type="protein sequence ID" value="QNQ07626.1"/>
    <property type="molecule type" value="Genomic_DNA"/>
</dbReference>
<dbReference type="InterPro" id="IPR033856">
    <property type="entry name" value="Trp_halogen"/>
</dbReference>